<dbReference type="InterPro" id="IPR003961">
    <property type="entry name" value="FN3_dom"/>
</dbReference>
<evidence type="ECO:0000313" key="5">
    <source>
        <dbReference type="RefSeq" id="XP_025028539.1"/>
    </source>
</evidence>
<feature type="compositionally biased region" description="Basic and acidic residues" evidence="1">
    <location>
        <begin position="811"/>
        <end position="840"/>
    </location>
</feature>
<dbReference type="GeneID" id="103067032"/>
<name>A0A9F5INR1_PYTBI</name>
<dbReference type="GO" id="GO:0030198">
    <property type="term" value="P:extracellular matrix organization"/>
    <property type="evidence" value="ECO:0007669"/>
    <property type="project" value="TreeGrafter"/>
</dbReference>
<feature type="compositionally biased region" description="Basic and acidic residues" evidence="1">
    <location>
        <begin position="565"/>
        <end position="582"/>
    </location>
</feature>
<evidence type="ECO:0000256" key="1">
    <source>
        <dbReference type="SAM" id="MobiDB-lite"/>
    </source>
</evidence>
<keyword evidence="2" id="KW-0732">Signal</keyword>
<evidence type="ECO:0000256" key="2">
    <source>
        <dbReference type="SAM" id="SignalP"/>
    </source>
</evidence>
<dbReference type="AlphaFoldDB" id="A0A9F5INR1"/>
<dbReference type="SUPFAM" id="SSF49265">
    <property type="entry name" value="Fibronectin type III"/>
    <property type="match status" value="1"/>
</dbReference>
<feature type="region of interest" description="Disordered" evidence="1">
    <location>
        <begin position="419"/>
        <end position="447"/>
    </location>
</feature>
<feature type="compositionally biased region" description="Basic and acidic residues" evidence="1">
    <location>
        <begin position="515"/>
        <end position="532"/>
    </location>
</feature>
<feature type="compositionally biased region" description="Basic and acidic residues" evidence="1">
    <location>
        <begin position="711"/>
        <end position="728"/>
    </location>
</feature>
<feature type="non-terminal residue" evidence="5">
    <location>
        <position position="840"/>
    </location>
</feature>
<feature type="compositionally biased region" description="Polar residues" evidence="1">
    <location>
        <begin position="340"/>
        <end position="360"/>
    </location>
</feature>
<dbReference type="PANTHER" id="PTHR23197:SF10">
    <property type="entry name" value="TARGET OF NESH-SH3"/>
    <property type="match status" value="1"/>
</dbReference>
<feature type="region of interest" description="Disordered" evidence="1">
    <location>
        <begin position="317"/>
        <end position="381"/>
    </location>
</feature>
<dbReference type="Gene3D" id="2.60.40.10">
    <property type="entry name" value="Immunoglobulins"/>
    <property type="match status" value="1"/>
</dbReference>
<dbReference type="KEGG" id="pbi:103067032"/>
<dbReference type="GO" id="GO:0010811">
    <property type="term" value="P:positive regulation of cell-substrate adhesion"/>
    <property type="evidence" value="ECO:0007669"/>
    <property type="project" value="TreeGrafter"/>
</dbReference>
<dbReference type="OrthoDB" id="6129306at2759"/>
<dbReference type="InterPro" id="IPR036116">
    <property type="entry name" value="FN3_sf"/>
</dbReference>
<feature type="signal peptide" evidence="2">
    <location>
        <begin position="1"/>
        <end position="19"/>
    </location>
</feature>
<reference evidence="5" key="1">
    <citation type="submission" date="2025-08" db="UniProtKB">
        <authorList>
            <consortium name="RefSeq"/>
        </authorList>
    </citation>
    <scope>IDENTIFICATION</scope>
    <source>
        <tissue evidence="5">Liver</tissue>
    </source>
</reference>
<dbReference type="InterPro" id="IPR013783">
    <property type="entry name" value="Ig-like_fold"/>
</dbReference>
<feature type="compositionally biased region" description="Basic and acidic residues" evidence="1">
    <location>
        <begin position="615"/>
        <end position="632"/>
    </location>
</feature>
<evidence type="ECO:0000259" key="3">
    <source>
        <dbReference type="PROSITE" id="PS50853"/>
    </source>
</evidence>
<feature type="region of interest" description="Disordered" evidence="1">
    <location>
        <begin position="793"/>
        <end position="840"/>
    </location>
</feature>
<keyword evidence="4" id="KW-1185">Reference proteome</keyword>
<gene>
    <name evidence="5" type="primary">LOC103067032</name>
</gene>
<dbReference type="RefSeq" id="XP_025028539.1">
    <property type="nucleotide sequence ID" value="XM_025172771.1"/>
</dbReference>
<evidence type="ECO:0000313" key="4">
    <source>
        <dbReference type="Proteomes" id="UP000695026"/>
    </source>
</evidence>
<dbReference type="Proteomes" id="UP000695026">
    <property type="component" value="Unplaced"/>
</dbReference>
<protein>
    <submittedName>
        <fullName evidence="5">Target of Nesh-SH3-like</fullName>
    </submittedName>
</protein>
<feature type="chain" id="PRO_5039936141" evidence="2">
    <location>
        <begin position="20"/>
        <end position="840"/>
    </location>
</feature>
<dbReference type="PROSITE" id="PS50853">
    <property type="entry name" value="FN3"/>
    <property type="match status" value="1"/>
</dbReference>
<proteinExistence type="predicted"/>
<feature type="domain" description="Fibronectin type-III" evidence="3">
    <location>
        <begin position="116"/>
        <end position="214"/>
    </location>
</feature>
<sequence>MISRLVFLLLCGHFAQILGNAGKLPGVKRQSLKVQINATNDAVCMTYIHPSPSTKLEGFILGYGSSFFSNQYIPLPSNGKTYITEVDAEPRYLIVVRPAPVPNSKKSCSGKTKTRKPLQLVIGTLTPTSVFLSWGILVNPNHDWTTVNNCPNDRFYTVRYREKDKNKKWILQLCPTTETVVDNLKPNAIYEFGVKDNTGDGIWSKIFTHKVAGKNKENGQLQNNYKLPKIQTQFIPDSKTLVPVKVIKQVLQNITHRTQSKILEKSPLSGPILVHLIVPDFNATQQKTPSSSRLDVFEKPKKILAKNKTQEWLAESKTSEVKEITPQSETAMADQDWESSKPTAPSVSEESTISQASSKMQPVPSEPQTPVPKTVQTKPAVTNEPTLEVLPSKTSKTLDWPRATLAPSETPFTTLKWKPSATAEGWHEKTAPRKKKIPASKPQLPPHLEEPKIALAVTSKSVPLPATTKISATDGHPVATMVATEADNYLPKLLTTPELPVIRPASYEPRPLPSKPKEHDSIMPEVPDRKPVATEADNYLPKLLTTPELPVARSATYERSPAPSKPKDHDYIMPEAPERKPVATEADNYIPELLTTPELPISRPAPYEPSPVPSKHKEHDPITPEVPDRKPVATEADDYLPELVTTPELPVRRPAAIEADNYLPEILSTPEFPISRPVATEAGNYLPELLSTTEPPVRRPATHEPSPVPSEPKEHDSILPEVPDRKPVATEADSYLPELLSTTELPIRRPASYEPSPLPSKPKQHASIMTEIPERKPAGTEADNYLPEVLSTPELPISRSATHEPSPVPSEPKEHESIMTEVPERKPVSTEADRYLPKLL</sequence>
<feature type="region of interest" description="Disordered" evidence="1">
    <location>
        <begin position="503"/>
        <end position="634"/>
    </location>
</feature>
<organism evidence="4 5">
    <name type="scientific">Python bivittatus</name>
    <name type="common">Burmese python</name>
    <name type="synonym">Python molurus bivittatus</name>
    <dbReference type="NCBI Taxonomy" id="176946"/>
    <lineage>
        <taxon>Eukaryota</taxon>
        <taxon>Metazoa</taxon>
        <taxon>Chordata</taxon>
        <taxon>Craniata</taxon>
        <taxon>Vertebrata</taxon>
        <taxon>Euteleostomi</taxon>
        <taxon>Lepidosauria</taxon>
        <taxon>Squamata</taxon>
        <taxon>Bifurcata</taxon>
        <taxon>Unidentata</taxon>
        <taxon>Episquamata</taxon>
        <taxon>Toxicofera</taxon>
        <taxon>Serpentes</taxon>
        <taxon>Henophidia</taxon>
        <taxon>Pythonidae</taxon>
        <taxon>Python</taxon>
    </lineage>
</organism>
<dbReference type="CDD" id="cd00063">
    <property type="entry name" value="FN3"/>
    <property type="match status" value="1"/>
</dbReference>
<dbReference type="PANTHER" id="PTHR23197">
    <property type="entry name" value="TARSH-RELATED FIBRONECTIN DOMAIN-CONTAINING"/>
    <property type="match status" value="1"/>
</dbReference>
<accession>A0A9F5INR1</accession>
<feature type="region of interest" description="Disordered" evidence="1">
    <location>
        <begin position="690"/>
        <end position="766"/>
    </location>
</feature>